<dbReference type="InterPro" id="IPR040701">
    <property type="entry name" value="Bact_RF_family2"/>
</dbReference>
<dbReference type="EMBL" id="JACVQF010000200">
    <property type="protein sequence ID" value="MBD0421761.1"/>
    <property type="molecule type" value="Genomic_DNA"/>
</dbReference>
<dbReference type="Pfam" id="PF18844">
    <property type="entry name" value="baeRF_family2"/>
    <property type="match status" value="1"/>
</dbReference>
<name>A0A926L7G7_9ACTN</name>
<dbReference type="Proteomes" id="UP000621210">
    <property type="component" value="Unassembled WGS sequence"/>
</dbReference>
<gene>
    <name evidence="1" type="ORF">H0H10_21830</name>
</gene>
<accession>A0A926L7G7</accession>
<comment type="caution">
    <text evidence="1">The sequence shown here is derived from an EMBL/GenBank/DDBJ whole genome shotgun (WGS) entry which is preliminary data.</text>
</comment>
<organism evidence="1 2">
    <name type="scientific">Streptomyces griseicoloratus</name>
    <dbReference type="NCBI Taxonomy" id="2752516"/>
    <lineage>
        <taxon>Bacteria</taxon>
        <taxon>Bacillati</taxon>
        <taxon>Actinomycetota</taxon>
        <taxon>Actinomycetes</taxon>
        <taxon>Kitasatosporales</taxon>
        <taxon>Streptomycetaceae</taxon>
        <taxon>Streptomyces</taxon>
    </lineage>
</organism>
<keyword evidence="2" id="KW-1185">Reference proteome</keyword>
<proteinExistence type="predicted"/>
<evidence type="ECO:0000313" key="2">
    <source>
        <dbReference type="Proteomes" id="UP000621210"/>
    </source>
</evidence>
<dbReference type="RefSeq" id="WP_188182710.1">
    <property type="nucleotide sequence ID" value="NZ_JACVQF010000200.1"/>
</dbReference>
<sequence length="381" mass="41143">MKLSFLDPLFAEPGPWASVCVDTSQDVDDPGRAIDLRRRHLRDALFEQGADAGTVSALDAAVGTDHEVPGRHGQALFAAHGRLVLAAALPEPPARDTARFGALPDAMPPAVQRAPDIPYMAVLLFHDERAPRDDEPGEDRPPDHICAIAETGHWPLARVSPGPRLSHQVPVDEWPQTARRIAQELGDLAARHRTEVLVLGRHEDDGWAAGVLVNRMPIHLHNRVALVDSDSGAADGTAPGRALLEAEAGRVLERRLSDEDQRQVDTFQAQRARHPHRSEGITAAVTALQRAQARSLLLTRSPALPDELWTAEEPPWIALSYEELTAFGVTSAHPEPASAVLLYAAVRTGAELIVLPGDHVSPADGVAVLLRYRDAADMAPA</sequence>
<dbReference type="AlphaFoldDB" id="A0A926L7G7"/>
<evidence type="ECO:0000313" key="1">
    <source>
        <dbReference type="EMBL" id="MBD0421761.1"/>
    </source>
</evidence>
<reference evidence="1" key="2">
    <citation type="submission" date="2020-09" db="EMBL/GenBank/DDBJ databases">
        <authorList>
            <person name="Luo X."/>
        </authorList>
    </citation>
    <scope>NUCLEOTIDE SEQUENCE</scope>
    <source>
        <strain evidence="1">TRM S81-3</strain>
    </source>
</reference>
<reference evidence="1" key="1">
    <citation type="submission" date="2020-09" db="EMBL/GenBank/DDBJ databases">
        <title>Streptomyces grisecoloratus sp. nov., isolated from cotton soil.</title>
        <authorList>
            <person name="Xing L."/>
        </authorList>
    </citation>
    <scope>NUCLEOTIDE SEQUENCE</scope>
    <source>
        <strain evidence="1">TRM S81-3</strain>
    </source>
</reference>
<protein>
    <submittedName>
        <fullName evidence="1">Uncharacterized protein</fullName>
    </submittedName>
</protein>